<dbReference type="STRING" id="2282107.A0A286UIJ7"/>
<comment type="similarity">
    <text evidence="2">Belongs to the GMC oxidoreductase family.</text>
</comment>
<proteinExistence type="inferred from homology"/>
<name>A0A286UIJ7_9AGAM</name>
<dbReference type="GO" id="GO:0050660">
    <property type="term" value="F:flavin adenine dinucleotide binding"/>
    <property type="evidence" value="ECO:0007669"/>
    <property type="project" value="InterPro"/>
</dbReference>
<accession>A0A286UIJ7</accession>
<gene>
    <name evidence="4" type="ORF">PNOK_0427300</name>
</gene>
<evidence type="ECO:0000259" key="3">
    <source>
        <dbReference type="Pfam" id="PF05199"/>
    </source>
</evidence>
<dbReference type="InterPro" id="IPR012132">
    <property type="entry name" value="GMC_OxRdtase"/>
</dbReference>
<dbReference type="InterPro" id="IPR036188">
    <property type="entry name" value="FAD/NAD-bd_sf"/>
</dbReference>
<evidence type="ECO:0000313" key="4">
    <source>
        <dbReference type="EMBL" id="PAV19339.1"/>
    </source>
</evidence>
<dbReference type="PANTHER" id="PTHR11552">
    <property type="entry name" value="GLUCOSE-METHANOL-CHOLINE GMC OXIDOREDUCTASE"/>
    <property type="match status" value="1"/>
</dbReference>
<reference evidence="4 5" key="1">
    <citation type="journal article" date="2017" name="Mol. Ecol.">
        <title>Comparative and population genomic landscape of Phellinus noxius: A hypervariable fungus causing root rot in trees.</title>
        <authorList>
            <person name="Chung C.L."/>
            <person name="Lee T.J."/>
            <person name="Akiba M."/>
            <person name="Lee H.H."/>
            <person name="Kuo T.H."/>
            <person name="Liu D."/>
            <person name="Ke H.M."/>
            <person name="Yokoi T."/>
            <person name="Roa M.B."/>
            <person name="Lu M.J."/>
            <person name="Chang Y.Y."/>
            <person name="Ann P.J."/>
            <person name="Tsai J.N."/>
            <person name="Chen C.Y."/>
            <person name="Tzean S.S."/>
            <person name="Ota Y."/>
            <person name="Hattori T."/>
            <person name="Sahashi N."/>
            <person name="Liou R.F."/>
            <person name="Kikuchi T."/>
            <person name="Tsai I.J."/>
        </authorList>
    </citation>
    <scope>NUCLEOTIDE SEQUENCE [LARGE SCALE GENOMIC DNA]</scope>
    <source>
        <strain evidence="4 5">FFPRI411160</strain>
    </source>
</reference>
<dbReference type="GO" id="GO:0016614">
    <property type="term" value="F:oxidoreductase activity, acting on CH-OH group of donors"/>
    <property type="evidence" value="ECO:0007669"/>
    <property type="project" value="InterPro"/>
</dbReference>
<evidence type="ECO:0000256" key="2">
    <source>
        <dbReference type="ARBA" id="ARBA00010790"/>
    </source>
</evidence>
<dbReference type="InterPro" id="IPR007867">
    <property type="entry name" value="GMC_OxRtase_C"/>
</dbReference>
<sequence>MAKLEDGGVVDAYLRVHGLENVRIADASVFPSIISGHTSAPVIAIAERVSDLVKADFDISAFSPASKTSF</sequence>
<dbReference type="InParanoid" id="A0A286UIJ7"/>
<dbReference type="Proteomes" id="UP000217199">
    <property type="component" value="Unassembled WGS sequence"/>
</dbReference>
<protein>
    <submittedName>
        <fullName evidence="4">Alcohol oxidase</fullName>
    </submittedName>
</protein>
<organism evidence="4 5">
    <name type="scientific">Pyrrhoderma noxium</name>
    <dbReference type="NCBI Taxonomy" id="2282107"/>
    <lineage>
        <taxon>Eukaryota</taxon>
        <taxon>Fungi</taxon>
        <taxon>Dikarya</taxon>
        <taxon>Basidiomycota</taxon>
        <taxon>Agaricomycotina</taxon>
        <taxon>Agaricomycetes</taxon>
        <taxon>Hymenochaetales</taxon>
        <taxon>Hymenochaetaceae</taxon>
        <taxon>Pyrrhoderma</taxon>
    </lineage>
</organism>
<evidence type="ECO:0000313" key="5">
    <source>
        <dbReference type="Proteomes" id="UP000217199"/>
    </source>
</evidence>
<dbReference type="PANTHER" id="PTHR11552:SF219">
    <property type="entry name" value="GLUCOSE-METHANOL-CHOLINE OXIDOREDUCTASE N-TERMINAL DOMAIN-CONTAINING PROTEIN"/>
    <property type="match status" value="1"/>
</dbReference>
<dbReference type="OrthoDB" id="269227at2759"/>
<feature type="domain" description="Glucose-methanol-choline oxidoreductase C-terminal" evidence="3">
    <location>
        <begin position="1"/>
        <end position="46"/>
    </location>
</feature>
<comment type="caution">
    <text evidence="4">The sequence shown here is derived from an EMBL/GenBank/DDBJ whole genome shotgun (WGS) entry which is preliminary data.</text>
</comment>
<dbReference type="Gene3D" id="3.50.50.60">
    <property type="entry name" value="FAD/NAD(P)-binding domain"/>
    <property type="match status" value="1"/>
</dbReference>
<evidence type="ECO:0000256" key="1">
    <source>
        <dbReference type="ARBA" id="ARBA00001974"/>
    </source>
</evidence>
<keyword evidence="5" id="KW-1185">Reference proteome</keyword>
<dbReference type="Pfam" id="PF05199">
    <property type="entry name" value="GMC_oxred_C"/>
    <property type="match status" value="1"/>
</dbReference>
<dbReference type="AlphaFoldDB" id="A0A286UIJ7"/>
<comment type="cofactor">
    <cofactor evidence="1">
        <name>FAD</name>
        <dbReference type="ChEBI" id="CHEBI:57692"/>
    </cofactor>
</comment>
<dbReference type="EMBL" id="NBII01000004">
    <property type="protein sequence ID" value="PAV19339.1"/>
    <property type="molecule type" value="Genomic_DNA"/>
</dbReference>
<dbReference type="SUPFAM" id="SSF51905">
    <property type="entry name" value="FAD/NAD(P)-binding domain"/>
    <property type="match status" value="1"/>
</dbReference>